<organism evidence="2 3">
    <name type="scientific">Dysosmobacter acutus</name>
    <dbReference type="NCBI Taxonomy" id="2841504"/>
    <lineage>
        <taxon>Bacteria</taxon>
        <taxon>Bacillati</taxon>
        <taxon>Bacillota</taxon>
        <taxon>Clostridia</taxon>
        <taxon>Eubacteriales</taxon>
        <taxon>Oscillospiraceae</taxon>
        <taxon>Dysosmobacter</taxon>
    </lineage>
</organism>
<dbReference type="Proteomes" id="UP000787672">
    <property type="component" value="Unassembled WGS sequence"/>
</dbReference>
<sequence length="449" mass="47255">MSILGTAGALGTLIKAAAAAAKKTTSGATSASSAPSPSGSSYSGGTASTGKVNTPYTEHIAADQGLSDSQRAVIQSYRDQAKAGNISWDDANKYANEIRTASGAYSVDKRGNVTSSLPSSDLSNYINQIYEAQARENEARLQSAYLQNAAELEANQKKIAQNFQDTRNQTAAQNDLAQQSFNEFAAARGLNTGTSGQAQIAQNAALQSGLTNIGVSEAEALSDNDLAIRQLTIEYNNAINEAKAAGDMARAQALYQEFVRQMNQRDQNAQYQQSAQAAAQSEAKQYAYKLAMAMIESGILPDSATLNQAGILQSDAQAMVALAQAQMTPATDSASPSSARSGGGGGGYDNQGLTSAQVREMQSYYGAAADGLWGAASREKAGGLSAGEAWEQYRKEKSGSNYQVVAQQLAGMKRSGRSTSELLEAIRDAYQNGLINTGDYSSLYNQYRG</sequence>
<keyword evidence="3" id="KW-1185">Reference proteome</keyword>
<comment type="caution">
    <text evidence="2">The sequence shown here is derived from an EMBL/GenBank/DDBJ whole genome shotgun (WGS) entry which is preliminary data.</text>
</comment>
<feature type="region of interest" description="Disordered" evidence="1">
    <location>
        <begin position="25"/>
        <end position="50"/>
    </location>
</feature>
<feature type="region of interest" description="Disordered" evidence="1">
    <location>
        <begin position="327"/>
        <end position="352"/>
    </location>
</feature>
<evidence type="ECO:0000256" key="1">
    <source>
        <dbReference type="SAM" id="MobiDB-lite"/>
    </source>
</evidence>
<feature type="compositionally biased region" description="Low complexity" evidence="1">
    <location>
        <begin position="327"/>
        <end position="340"/>
    </location>
</feature>
<proteinExistence type="predicted"/>
<reference evidence="2 3" key="1">
    <citation type="submission" date="2021-06" db="EMBL/GenBank/DDBJ databases">
        <authorList>
            <person name="Sun Q."/>
            <person name="Li D."/>
        </authorList>
    </citation>
    <scope>NUCLEOTIDE SEQUENCE [LARGE SCALE GENOMIC DNA]</scope>
    <source>
        <strain evidence="2 3">MSJ-2</strain>
    </source>
</reference>
<dbReference type="RefSeq" id="WP_216632016.1">
    <property type="nucleotide sequence ID" value="NZ_JAHLQN010000001.1"/>
</dbReference>
<evidence type="ECO:0000313" key="2">
    <source>
        <dbReference type="EMBL" id="MBU5626535.1"/>
    </source>
</evidence>
<name>A0ABS6F8D1_9FIRM</name>
<accession>A0ABS6F8D1</accession>
<dbReference type="EMBL" id="JAHLQN010000001">
    <property type="protein sequence ID" value="MBU5626535.1"/>
    <property type="molecule type" value="Genomic_DNA"/>
</dbReference>
<gene>
    <name evidence="2" type="ORF">KQI82_06325</name>
</gene>
<evidence type="ECO:0000313" key="3">
    <source>
        <dbReference type="Proteomes" id="UP000787672"/>
    </source>
</evidence>
<protein>
    <submittedName>
        <fullName evidence="2">Uncharacterized protein</fullName>
    </submittedName>
</protein>